<gene>
    <name evidence="9" type="ORF">WQQ_24020</name>
</gene>
<keyword evidence="7" id="KW-0813">Transport</keyword>
<sequence length="127" mass="13536">MRLAARPPRRRNTIVLTSLVDVMFVLLFFFMLVSNYGDWRSWSLALSNPVDAASGESLVIEVLGDGRYRLAGQSASVGEVDAALRRGPVRAVLVPGAGVSLQQVVDALDTLKPSGAELTLGRAAEAP</sequence>
<proteinExistence type="inferred from homology"/>
<evidence type="ECO:0000256" key="6">
    <source>
        <dbReference type="ARBA" id="ARBA00023136"/>
    </source>
</evidence>
<protein>
    <recommendedName>
        <fullName evidence="11">Biopolymer transport protein ExbD/TolR</fullName>
    </recommendedName>
</protein>
<comment type="similarity">
    <text evidence="2 7">Belongs to the ExbD/TolR family.</text>
</comment>
<dbReference type="EMBL" id="AKGD01000002">
    <property type="protein sequence ID" value="EIT68820.1"/>
    <property type="molecule type" value="Genomic_DNA"/>
</dbReference>
<evidence type="ECO:0000256" key="7">
    <source>
        <dbReference type="RuleBase" id="RU003879"/>
    </source>
</evidence>
<evidence type="ECO:0000256" key="8">
    <source>
        <dbReference type="SAM" id="Phobius"/>
    </source>
</evidence>
<reference evidence="9 10" key="1">
    <citation type="journal article" date="2012" name="J. Bacteriol.">
        <title>Genome Sequence of n-Alkane-Degrading Hydrocarboniphaga effusa Strain AP103T (ATCC BAA-332T).</title>
        <authorList>
            <person name="Chang H.K."/>
            <person name="Zylstra G.J."/>
            <person name="Chae J.C."/>
        </authorList>
    </citation>
    <scope>NUCLEOTIDE SEQUENCE [LARGE SCALE GENOMIC DNA]</scope>
    <source>
        <strain evidence="9 10">AP103</strain>
    </source>
</reference>
<keyword evidence="3" id="KW-1003">Cell membrane</keyword>
<evidence type="ECO:0000256" key="1">
    <source>
        <dbReference type="ARBA" id="ARBA00004162"/>
    </source>
</evidence>
<dbReference type="GO" id="GO:0005886">
    <property type="term" value="C:plasma membrane"/>
    <property type="evidence" value="ECO:0007669"/>
    <property type="project" value="UniProtKB-SubCell"/>
</dbReference>
<dbReference type="STRING" id="1172194.WQQ_24020"/>
<organism evidence="9 10">
    <name type="scientific">Hydrocarboniphaga effusa AP103</name>
    <dbReference type="NCBI Taxonomy" id="1172194"/>
    <lineage>
        <taxon>Bacteria</taxon>
        <taxon>Pseudomonadati</taxon>
        <taxon>Pseudomonadota</taxon>
        <taxon>Gammaproteobacteria</taxon>
        <taxon>Nevskiales</taxon>
        <taxon>Nevskiaceae</taxon>
        <taxon>Hydrocarboniphaga</taxon>
    </lineage>
</organism>
<dbReference type="Proteomes" id="UP000003704">
    <property type="component" value="Unassembled WGS sequence"/>
</dbReference>
<keyword evidence="10" id="KW-1185">Reference proteome</keyword>
<dbReference type="RefSeq" id="WP_007185345.1">
    <property type="nucleotide sequence ID" value="NZ_AKGD01000002.1"/>
</dbReference>
<feature type="transmembrane region" description="Helical" evidence="8">
    <location>
        <begin position="12"/>
        <end position="33"/>
    </location>
</feature>
<keyword evidence="4 7" id="KW-0812">Transmembrane</keyword>
<keyword evidence="7" id="KW-0653">Protein transport</keyword>
<comment type="subcellular location">
    <subcellularLocation>
        <location evidence="1">Cell membrane</location>
        <topology evidence="1">Single-pass membrane protein</topology>
    </subcellularLocation>
    <subcellularLocation>
        <location evidence="7">Cell membrane</location>
        <topology evidence="7">Single-pass type II membrane protein</topology>
    </subcellularLocation>
</comment>
<evidence type="ECO:0000256" key="5">
    <source>
        <dbReference type="ARBA" id="ARBA00022989"/>
    </source>
</evidence>
<dbReference type="OrthoDB" id="9911971at2"/>
<accession>I8T4E5</accession>
<name>I8T4E5_9GAMM</name>
<dbReference type="Pfam" id="PF02472">
    <property type="entry name" value="ExbD"/>
    <property type="match status" value="1"/>
</dbReference>
<evidence type="ECO:0000313" key="10">
    <source>
        <dbReference type="Proteomes" id="UP000003704"/>
    </source>
</evidence>
<evidence type="ECO:0000256" key="3">
    <source>
        <dbReference type="ARBA" id="ARBA00022475"/>
    </source>
</evidence>
<dbReference type="AlphaFoldDB" id="I8T4E5"/>
<keyword evidence="6 8" id="KW-0472">Membrane</keyword>
<evidence type="ECO:0000313" key="9">
    <source>
        <dbReference type="EMBL" id="EIT68820.1"/>
    </source>
</evidence>
<dbReference type="GO" id="GO:0015031">
    <property type="term" value="P:protein transport"/>
    <property type="evidence" value="ECO:0007669"/>
    <property type="project" value="UniProtKB-KW"/>
</dbReference>
<comment type="caution">
    <text evidence="9">The sequence shown here is derived from an EMBL/GenBank/DDBJ whole genome shotgun (WGS) entry which is preliminary data.</text>
</comment>
<evidence type="ECO:0000256" key="4">
    <source>
        <dbReference type="ARBA" id="ARBA00022692"/>
    </source>
</evidence>
<evidence type="ECO:0008006" key="11">
    <source>
        <dbReference type="Google" id="ProtNLM"/>
    </source>
</evidence>
<dbReference type="InterPro" id="IPR003400">
    <property type="entry name" value="ExbD"/>
</dbReference>
<dbReference type="GO" id="GO:0022857">
    <property type="term" value="F:transmembrane transporter activity"/>
    <property type="evidence" value="ECO:0007669"/>
    <property type="project" value="InterPro"/>
</dbReference>
<keyword evidence="5 8" id="KW-1133">Transmembrane helix</keyword>
<evidence type="ECO:0000256" key="2">
    <source>
        <dbReference type="ARBA" id="ARBA00005811"/>
    </source>
</evidence>